<dbReference type="InterPro" id="IPR016187">
    <property type="entry name" value="CTDL_fold"/>
</dbReference>
<feature type="non-terminal residue" evidence="3">
    <location>
        <position position="271"/>
    </location>
</feature>
<dbReference type="Proteomes" id="UP000037510">
    <property type="component" value="Unassembled WGS sequence"/>
</dbReference>
<dbReference type="GO" id="GO:0030246">
    <property type="term" value="F:carbohydrate binding"/>
    <property type="evidence" value="ECO:0007669"/>
    <property type="project" value="UniProtKB-KW"/>
</dbReference>
<reference evidence="3 4" key="1">
    <citation type="journal article" date="2015" name="Genome Biol. Evol.">
        <title>The genome of winter moth (Operophtera brumata) provides a genomic perspective on sexual dimorphism and phenology.</title>
        <authorList>
            <person name="Derks M.F."/>
            <person name="Smit S."/>
            <person name="Salis L."/>
            <person name="Schijlen E."/>
            <person name="Bossers A."/>
            <person name="Mateman C."/>
            <person name="Pijl A.S."/>
            <person name="de Ridder D."/>
            <person name="Groenen M.A."/>
            <person name="Visser M.E."/>
            <person name="Megens H.J."/>
        </authorList>
    </citation>
    <scope>NUCLEOTIDE SEQUENCE [LARGE SCALE GENOMIC DNA]</scope>
    <source>
        <strain evidence="3">WM2013NL</strain>
        <tissue evidence="3">Head and thorax</tissue>
    </source>
</reference>
<dbReference type="STRING" id="104452.A0A0L7KKI4"/>
<dbReference type="EMBL" id="JTDY01009247">
    <property type="protein sequence ID" value="KOB63853.1"/>
    <property type="molecule type" value="Genomic_DNA"/>
</dbReference>
<dbReference type="PROSITE" id="PS50041">
    <property type="entry name" value="C_TYPE_LECTIN_2"/>
    <property type="match status" value="1"/>
</dbReference>
<dbReference type="Gene3D" id="3.10.100.10">
    <property type="entry name" value="Mannose-Binding Protein A, subunit A"/>
    <property type="match status" value="2"/>
</dbReference>
<accession>A0A0L7KKI4</accession>
<name>A0A0L7KKI4_OPEBR</name>
<dbReference type="InterPro" id="IPR018378">
    <property type="entry name" value="C-type_lectin_CS"/>
</dbReference>
<keyword evidence="1" id="KW-1015">Disulfide bond</keyword>
<keyword evidence="4" id="KW-1185">Reference proteome</keyword>
<feature type="non-terminal residue" evidence="3">
    <location>
        <position position="1"/>
    </location>
</feature>
<evidence type="ECO:0000313" key="4">
    <source>
        <dbReference type="Proteomes" id="UP000037510"/>
    </source>
</evidence>
<dbReference type="PANTHER" id="PTHR22803">
    <property type="entry name" value="MANNOSE, PHOSPHOLIPASE, LECTIN RECEPTOR RELATED"/>
    <property type="match status" value="1"/>
</dbReference>
<dbReference type="SUPFAM" id="SSF56436">
    <property type="entry name" value="C-type lectin-like"/>
    <property type="match status" value="2"/>
</dbReference>
<dbReference type="InterPro" id="IPR016186">
    <property type="entry name" value="C-type_lectin-like/link_sf"/>
</dbReference>
<organism evidence="3 4">
    <name type="scientific">Operophtera brumata</name>
    <name type="common">Winter moth</name>
    <name type="synonym">Phalaena brumata</name>
    <dbReference type="NCBI Taxonomy" id="104452"/>
    <lineage>
        <taxon>Eukaryota</taxon>
        <taxon>Metazoa</taxon>
        <taxon>Ecdysozoa</taxon>
        <taxon>Arthropoda</taxon>
        <taxon>Hexapoda</taxon>
        <taxon>Insecta</taxon>
        <taxon>Pterygota</taxon>
        <taxon>Neoptera</taxon>
        <taxon>Endopterygota</taxon>
        <taxon>Lepidoptera</taxon>
        <taxon>Glossata</taxon>
        <taxon>Ditrysia</taxon>
        <taxon>Geometroidea</taxon>
        <taxon>Geometridae</taxon>
        <taxon>Larentiinae</taxon>
        <taxon>Operophtera</taxon>
    </lineage>
</organism>
<proteinExistence type="predicted"/>
<dbReference type="AlphaFoldDB" id="A0A0L7KKI4"/>
<dbReference type="SMART" id="SM00034">
    <property type="entry name" value="CLECT"/>
    <property type="match status" value="1"/>
</dbReference>
<dbReference type="PROSITE" id="PS00615">
    <property type="entry name" value="C_TYPE_LECTIN_1"/>
    <property type="match status" value="1"/>
</dbReference>
<keyword evidence="3" id="KW-0430">Lectin</keyword>
<evidence type="ECO:0000259" key="2">
    <source>
        <dbReference type="PROSITE" id="PS50041"/>
    </source>
</evidence>
<evidence type="ECO:0000256" key="1">
    <source>
        <dbReference type="ARBA" id="ARBA00023157"/>
    </source>
</evidence>
<comment type="caution">
    <text evidence="3">The sequence shown here is derived from an EMBL/GenBank/DDBJ whole genome shotgun (WGS) entry which is preliminary data.</text>
</comment>
<evidence type="ECO:0000313" key="3">
    <source>
        <dbReference type="EMBL" id="KOB63853.1"/>
    </source>
</evidence>
<dbReference type="CDD" id="cd00037">
    <property type="entry name" value="CLECT"/>
    <property type="match status" value="1"/>
</dbReference>
<protein>
    <submittedName>
        <fullName evidence="3">C-type lectin 21</fullName>
    </submittedName>
</protein>
<dbReference type="InterPro" id="IPR050111">
    <property type="entry name" value="C-type_lectin/snaclec_domain"/>
</dbReference>
<dbReference type="InterPro" id="IPR001304">
    <property type="entry name" value="C-type_lectin-like"/>
</dbReference>
<feature type="domain" description="C-type lectin" evidence="2">
    <location>
        <begin position="127"/>
        <end position="259"/>
    </location>
</feature>
<dbReference type="Pfam" id="PF00059">
    <property type="entry name" value="Lectin_C"/>
    <property type="match status" value="1"/>
</dbReference>
<sequence length="271" mass="30184">CTKYRLRGETRGFDATLKARSVLASPLTNQLQSAIIDHVREVRGSELTTIFTGVHASFSKGDYFSIEGQPDNYLNSESCLVMLTQSNGTVGDVMCSDVFPYVCYKKKTTLMLTGCGTNDTEYNLDTRTGSCYKFHRRGLPWSRAYMTCAAEGAHLAIINSAEESQVLRDLYAKNPDNLIFSKDPGIAAIGFHDWGERGSWMTIHGETLKRAGFDRFENGQPDNATRVRTGDDGEYCGSIFRSGNLNDVWCNVHVPFICEKKPDSLLPDIED</sequence>
<gene>
    <name evidence="3" type="ORF">OBRU01_24872</name>
</gene>